<comment type="caution">
    <text evidence="2">The sequence shown here is derived from an EMBL/GenBank/DDBJ whole genome shotgun (WGS) entry which is preliminary data.</text>
</comment>
<reference evidence="2" key="1">
    <citation type="journal article" date="2022" name="bioRxiv">
        <title>Deciphering the potential niche of two novel black yeast fungi from a biological soil crust based on their genomes, phenotypes, and melanin regulation.</title>
        <authorList>
            <consortium name="DOE Joint Genome Institute"/>
            <person name="Carr E.C."/>
            <person name="Barton Q."/>
            <person name="Grambo S."/>
            <person name="Sullivan M."/>
            <person name="Renfro C.M."/>
            <person name="Kuo A."/>
            <person name="Pangilinan J."/>
            <person name="Lipzen A."/>
            <person name="Keymanesh K."/>
            <person name="Savage E."/>
            <person name="Barry K."/>
            <person name="Grigoriev I.V."/>
            <person name="Riekhof W.R."/>
            <person name="Harris S.S."/>
        </authorList>
    </citation>
    <scope>NUCLEOTIDE SEQUENCE</scope>
    <source>
        <strain evidence="2">JF 03-4F</strain>
    </source>
</reference>
<dbReference type="PANTHER" id="PTHR30096:SF1">
    <property type="entry name" value="AROMATIC RING-OPENING DIOXYGENASE FAMILY PROTEIN (AFU_ORTHOLOGUE AFUA_7G00640)"/>
    <property type="match status" value="1"/>
</dbReference>
<dbReference type="AlphaFoldDB" id="A0AAN6E3A4"/>
<dbReference type="PIRSF" id="PIRSF006157">
    <property type="entry name" value="Doxgns_DODA"/>
    <property type="match status" value="1"/>
</dbReference>
<keyword evidence="3" id="KW-1185">Reference proteome</keyword>
<organism evidence="2 3">
    <name type="scientific">Exophiala viscosa</name>
    <dbReference type="NCBI Taxonomy" id="2486360"/>
    <lineage>
        <taxon>Eukaryota</taxon>
        <taxon>Fungi</taxon>
        <taxon>Dikarya</taxon>
        <taxon>Ascomycota</taxon>
        <taxon>Pezizomycotina</taxon>
        <taxon>Eurotiomycetes</taxon>
        <taxon>Chaetothyriomycetidae</taxon>
        <taxon>Chaetothyriales</taxon>
        <taxon>Herpotrichiellaceae</taxon>
        <taxon>Exophiala</taxon>
    </lineage>
</organism>
<name>A0AAN6E3A4_9EURO</name>
<dbReference type="GO" id="GO:0008270">
    <property type="term" value="F:zinc ion binding"/>
    <property type="evidence" value="ECO:0007669"/>
    <property type="project" value="InterPro"/>
</dbReference>
<evidence type="ECO:0000313" key="3">
    <source>
        <dbReference type="Proteomes" id="UP001203852"/>
    </source>
</evidence>
<proteinExistence type="predicted"/>
<dbReference type="SUPFAM" id="SSF53213">
    <property type="entry name" value="LigB-like"/>
    <property type="match status" value="1"/>
</dbReference>
<dbReference type="Proteomes" id="UP001203852">
    <property type="component" value="Unassembled WGS sequence"/>
</dbReference>
<dbReference type="PANTHER" id="PTHR30096">
    <property type="entry name" value="4,5-DOPA DIOXYGENASE EXTRADIOL-LIKE PROTEIN"/>
    <property type="match status" value="1"/>
</dbReference>
<protein>
    <submittedName>
        <fullName evidence="2">Catalytic LigB subunit of aromatic ring-opening dioxygenase</fullName>
    </submittedName>
</protein>
<dbReference type="CDD" id="cd07363">
    <property type="entry name" value="45_DOPA_Dioxygenase"/>
    <property type="match status" value="1"/>
</dbReference>
<dbReference type="Gene3D" id="3.40.830.10">
    <property type="entry name" value="LigB-like"/>
    <property type="match status" value="1"/>
</dbReference>
<accession>A0AAN6E3A4</accession>
<sequence length="316" mass="36024">MASIDLPPVLALSHGTPMLTGEKSHIRDYWRRQGDKALEYGVKGVIIVVCIDIAHDMENFRNRKLTRQLEQGAHWNAEGRKVKIATNPSPQKEKLGYVKNSEYSDFKPHPDLKTAERCLQMLQAAGFEVEADPKFNWLIDTFPMLLRMFPDRCPPVTIISQNSHYDPYFHVEIGRTLRPLRKEGYLFIGSGGGVHNLYRVDWSGMLLWRDNWAQRAPPSGPHLEFRQALEDVICKNGGGPDLKRAIVRLIKHPYYRVAHGTDEHFLPFCFVAGLVGEEEDRGEKGVLACEVWELGQQAETQFSIGDWPCRSYVAPL</sequence>
<gene>
    <name evidence="2" type="ORF">EDD36DRAFT_461869</name>
</gene>
<evidence type="ECO:0000256" key="1">
    <source>
        <dbReference type="ARBA" id="ARBA00023002"/>
    </source>
</evidence>
<evidence type="ECO:0000313" key="2">
    <source>
        <dbReference type="EMBL" id="KAI1617008.1"/>
    </source>
</evidence>
<dbReference type="GO" id="GO:0051213">
    <property type="term" value="F:dioxygenase activity"/>
    <property type="evidence" value="ECO:0007669"/>
    <property type="project" value="UniProtKB-KW"/>
</dbReference>
<keyword evidence="2" id="KW-0223">Dioxygenase</keyword>
<keyword evidence="1" id="KW-0560">Oxidoreductase</keyword>
<dbReference type="InterPro" id="IPR014436">
    <property type="entry name" value="Extradiol_dOase_DODA"/>
</dbReference>
<dbReference type="EMBL" id="MU404351">
    <property type="protein sequence ID" value="KAI1617008.1"/>
    <property type="molecule type" value="Genomic_DNA"/>
</dbReference>